<reference evidence="1 2" key="1">
    <citation type="submission" date="2018-11" db="EMBL/GenBank/DDBJ databases">
        <title>Sequencing the genomes of 1000 actinobacteria strains.</title>
        <authorList>
            <person name="Klenk H.-P."/>
        </authorList>
    </citation>
    <scope>NUCLEOTIDE SEQUENCE [LARGE SCALE GENOMIC DNA]</scope>
    <source>
        <strain evidence="1 2">DSM 44780</strain>
    </source>
</reference>
<dbReference type="OrthoDB" id="8252273at2"/>
<protein>
    <submittedName>
        <fullName evidence="1">Uncharacterized protein</fullName>
    </submittedName>
</protein>
<name>A0A8G1UGD9_9ACTN</name>
<dbReference type="Proteomes" id="UP000267408">
    <property type="component" value="Unassembled WGS sequence"/>
</dbReference>
<comment type="caution">
    <text evidence="1">The sequence shown here is derived from an EMBL/GenBank/DDBJ whole genome shotgun (WGS) entry which is preliminary data.</text>
</comment>
<dbReference type="EMBL" id="RJVJ01000001">
    <property type="protein sequence ID" value="ROR43496.1"/>
    <property type="molecule type" value="Genomic_DNA"/>
</dbReference>
<gene>
    <name evidence="1" type="ORF">EDD39_1657</name>
</gene>
<evidence type="ECO:0000313" key="1">
    <source>
        <dbReference type="EMBL" id="ROR43496.1"/>
    </source>
</evidence>
<dbReference type="RefSeq" id="WP_123554402.1">
    <property type="nucleotide sequence ID" value="NZ_RJVJ01000001.1"/>
</dbReference>
<dbReference type="AlphaFoldDB" id="A0A8G1UGD9"/>
<evidence type="ECO:0000313" key="2">
    <source>
        <dbReference type="Proteomes" id="UP000267408"/>
    </source>
</evidence>
<sequence>MTSPTPAIAEAVEAVRAQFAGHPVEVVPDGSGGVYVVVEQVEIGAAYVPSMTWLGFQISAAYPDADIYPHYVGPLTRTDGGAHGQAIQSVTWQDKPALQISRRSNRRDPNIDSAALKAERIRKWLADQ</sequence>
<accession>A0A8G1UGD9</accession>
<proteinExistence type="predicted"/>
<organism evidence="1 2">
    <name type="scientific">Kitasatospora cineracea</name>
    <dbReference type="NCBI Taxonomy" id="88074"/>
    <lineage>
        <taxon>Bacteria</taxon>
        <taxon>Bacillati</taxon>
        <taxon>Actinomycetota</taxon>
        <taxon>Actinomycetes</taxon>
        <taxon>Kitasatosporales</taxon>
        <taxon>Streptomycetaceae</taxon>
        <taxon>Kitasatospora</taxon>
    </lineage>
</organism>